<gene>
    <name evidence="1" type="ORF">GHA_01986</name>
</gene>
<evidence type="ECO:0000313" key="1">
    <source>
        <dbReference type="EMBL" id="CAB5692048.1"/>
    </source>
</evidence>
<accession>A0A9N8CYL1</accession>
<dbReference type="EMBL" id="CAHPSF010000004">
    <property type="protein sequence ID" value="CAB5692048.1"/>
    <property type="molecule type" value="Genomic_DNA"/>
</dbReference>
<name>A0A9N8CYL1_PRORE</name>
<organism evidence="1 2">
    <name type="scientific">Providencia rettgeri</name>
    <dbReference type="NCBI Taxonomy" id="587"/>
    <lineage>
        <taxon>Bacteria</taxon>
        <taxon>Pseudomonadati</taxon>
        <taxon>Pseudomonadota</taxon>
        <taxon>Gammaproteobacteria</taxon>
        <taxon>Enterobacterales</taxon>
        <taxon>Morganellaceae</taxon>
        <taxon>Providencia</taxon>
    </lineage>
</organism>
<dbReference type="Proteomes" id="UP000834611">
    <property type="component" value="Unassembled WGS sequence"/>
</dbReference>
<reference evidence="1" key="1">
    <citation type="submission" date="2020-05" db="EMBL/GenBank/DDBJ databases">
        <authorList>
            <person name="Delgado-Blas J."/>
        </authorList>
    </citation>
    <scope>NUCLEOTIDE SEQUENCE</scope>
    <source>
        <strain evidence="1">BB1453</strain>
    </source>
</reference>
<dbReference type="AlphaFoldDB" id="A0A9N8CYL1"/>
<evidence type="ECO:0000313" key="2">
    <source>
        <dbReference type="Proteomes" id="UP000834611"/>
    </source>
</evidence>
<comment type="caution">
    <text evidence="1">The sequence shown here is derived from an EMBL/GenBank/DDBJ whole genome shotgun (WGS) entry which is preliminary data.</text>
</comment>
<protein>
    <submittedName>
        <fullName evidence="1">Protein of uncharacterized function (DUF3800)</fullName>
    </submittedName>
</protein>
<proteinExistence type="predicted"/>
<dbReference type="RefSeq" id="WP_239407328.1">
    <property type="nucleotide sequence ID" value="NZ_CAHPRV010000004.1"/>
</dbReference>
<dbReference type="Pfam" id="PF12686">
    <property type="entry name" value="DUF3800"/>
    <property type="match status" value="1"/>
</dbReference>
<dbReference type="InterPro" id="IPR024524">
    <property type="entry name" value="DUF3800"/>
</dbReference>
<sequence length="219" mass="25307">MSSIIYLDESGDLGWSFERPYRAGGSSRHLTIASLEVSPNLKDKPKRLVKKLYRKFNWNTSKEKKWSEMSVSERTFFAEKALELTTTYPSEIKYHSISVKKERVMSHIRSDANKLYNYMIGLSLLDCMSQHDSVTFVPDPRTIKVQSGNSLHDYLTTKLWFDLNARTQLSTQPISSDQCLSLQFADMLSGLVQHHFEDGNSNAWRILESNICHKKLFFP</sequence>